<dbReference type="AlphaFoldDB" id="A0A978VBU7"/>
<organism evidence="2 3">
    <name type="scientific">Ziziphus jujuba var. spinosa</name>
    <dbReference type="NCBI Taxonomy" id="714518"/>
    <lineage>
        <taxon>Eukaryota</taxon>
        <taxon>Viridiplantae</taxon>
        <taxon>Streptophyta</taxon>
        <taxon>Embryophyta</taxon>
        <taxon>Tracheophyta</taxon>
        <taxon>Spermatophyta</taxon>
        <taxon>Magnoliopsida</taxon>
        <taxon>eudicotyledons</taxon>
        <taxon>Gunneridae</taxon>
        <taxon>Pentapetalae</taxon>
        <taxon>rosids</taxon>
        <taxon>fabids</taxon>
        <taxon>Rosales</taxon>
        <taxon>Rhamnaceae</taxon>
        <taxon>Paliureae</taxon>
        <taxon>Ziziphus</taxon>
    </lineage>
</organism>
<gene>
    <name evidence="2" type="ORF">FEM48_Zijuj05G0008700</name>
</gene>
<dbReference type="InterPro" id="IPR044702">
    <property type="entry name" value="AGP23/40"/>
</dbReference>
<evidence type="ECO:0000313" key="3">
    <source>
        <dbReference type="Proteomes" id="UP000813462"/>
    </source>
</evidence>
<sequence length="66" mass="6976">MEMKKIACAVIFAAASVSAVMAQEQSQAPAPAPASGASASVPVLEFVTKIEYRDTIQHLVMKDNIL</sequence>
<accession>A0A978VBU7</accession>
<protein>
    <submittedName>
        <fullName evidence="2">Uncharacterized protein</fullName>
    </submittedName>
</protein>
<dbReference type="EMBL" id="JAEACU010000005">
    <property type="protein sequence ID" value="KAH7527836.1"/>
    <property type="molecule type" value="Genomic_DNA"/>
</dbReference>
<feature type="signal peptide" evidence="1">
    <location>
        <begin position="1"/>
        <end position="22"/>
    </location>
</feature>
<proteinExistence type="predicted"/>
<evidence type="ECO:0000256" key="1">
    <source>
        <dbReference type="SAM" id="SignalP"/>
    </source>
</evidence>
<feature type="chain" id="PRO_5036765245" evidence="1">
    <location>
        <begin position="23"/>
        <end position="66"/>
    </location>
</feature>
<dbReference type="PANTHER" id="PTHR34672">
    <property type="entry name" value="POLLEN-SPECIFIC ARABINOGALACTA PROTEIN BAN102"/>
    <property type="match status" value="1"/>
</dbReference>
<dbReference type="Proteomes" id="UP000813462">
    <property type="component" value="Unassembled WGS sequence"/>
</dbReference>
<keyword evidence="1" id="KW-0732">Signal</keyword>
<comment type="caution">
    <text evidence="2">The sequence shown here is derived from an EMBL/GenBank/DDBJ whole genome shotgun (WGS) entry which is preliminary data.</text>
</comment>
<evidence type="ECO:0000313" key="2">
    <source>
        <dbReference type="EMBL" id="KAH7527836.1"/>
    </source>
</evidence>
<name>A0A978VBU7_ZIZJJ</name>
<reference evidence="2" key="1">
    <citation type="journal article" date="2021" name="Front. Plant Sci.">
        <title>Chromosome-Scale Genome Assembly for Chinese Sour Jujube and Insights Into Its Genome Evolution and Domestication Signature.</title>
        <authorList>
            <person name="Shen L.-Y."/>
            <person name="Luo H."/>
            <person name="Wang X.-L."/>
            <person name="Wang X.-M."/>
            <person name="Qiu X.-J."/>
            <person name="Liu H."/>
            <person name="Zhou S.-S."/>
            <person name="Jia K.-H."/>
            <person name="Nie S."/>
            <person name="Bao Y.-T."/>
            <person name="Zhang R.-G."/>
            <person name="Yun Q.-Z."/>
            <person name="Chai Y.-H."/>
            <person name="Lu J.-Y."/>
            <person name="Li Y."/>
            <person name="Zhao S.-W."/>
            <person name="Mao J.-F."/>
            <person name="Jia S.-G."/>
            <person name="Mao Y.-M."/>
        </authorList>
    </citation>
    <scope>NUCLEOTIDE SEQUENCE</scope>
    <source>
        <strain evidence="2">AT0</strain>
        <tissue evidence="2">Leaf</tissue>
    </source>
</reference>
<dbReference type="PANTHER" id="PTHR34672:SF14">
    <property type="entry name" value="ARABINOGALACTAN PROTEIN 40"/>
    <property type="match status" value="1"/>
</dbReference>